<dbReference type="InterPro" id="IPR014755">
    <property type="entry name" value="Cu-Rt/internalin_Ig-like"/>
</dbReference>
<sequence length="191" mass="19094">MRGPAAFVRFVTAVLLAAAAVVLPGAAAQAHDELVSSTPADGEALEAMPAGLVFTFSNVPMALGTVVRIQDSAGTDWADGSVEIVDRTATQRVKPGAPAGSYTVQWRVVSSDSHPIEGTFGFTVAGGSGSPSAAPSAGRPGPINTSTPAPAAAVPDEPAVPWSVIGMGAVLVALAVVIAVTARRRRGGGQQ</sequence>
<evidence type="ECO:0000256" key="5">
    <source>
        <dbReference type="SAM" id="MobiDB-lite"/>
    </source>
</evidence>
<keyword evidence="2" id="KW-0479">Metal-binding</keyword>
<evidence type="ECO:0000313" key="9">
    <source>
        <dbReference type="EMBL" id="NKX50625.1"/>
    </source>
</evidence>
<reference evidence="9 10" key="1">
    <citation type="submission" date="2020-04" db="EMBL/GenBank/DDBJ databases">
        <authorList>
            <person name="Liu S."/>
        </authorList>
    </citation>
    <scope>NUCLEOTIDE SEQUENCE [LARGE SCALE GENOMIC DNA]</scope>
    <source>
        <strain evidence="9 10">CGMCC 1.15091</strain>
    </source>
</reference>
<dbReference type="SUPFAM" id="SSF81296">
    <property type="entry name" value="E set domains"/>
    <property type="match status" value="1"/>
</dbReference>
<name>A0ABX1JPR1_9MICC</name>
<dbReference type="Proteomes" id="UP000523795">
    <property type="component" value="Unassembled WGS sequence"/>
</dbReference>
<dbReference type="Gene3D" id="2.60.40.1220">
    <property type="match status" value="1"/>
</dbReference>
<feature type="compositionally biased region" description="Low complexity" evidence="5">
    <location>
        <begin position="130"/>
        <end position="152"/>
    </location>
</feature>
<proteinExistence type="predicted"/>
<keyword evidence="10" id="KW-1185">Reference proteome</keyword>
<gene>
    <name evidence="9" type="ORF">HER39_08595</name>
</gene>
<comment type="subcellular location">
    <subcellularLocation>
        <location evidence="1">Cell envelope</location>
    </subcellularLocation>
</comment>
<keyword evidence="3 7" id="KW-0732">Signal</keyword>
<dbReference type="InterPro" id="IPR007348">
    <property type="entry name" value="CopC_dom"/>
</dbReference>
<dbReference type="PANTHER" id="PTHR34820:SF4">
    <property type="entry name" value="INNER MEMBRANE PROTEIN YEBZ"/>
    <property type="match status" value="1"/>
</dbReference>
<evidence type="ECO:0000259" key="8">
    <source>
        <dbReference type="Pfam" id="PF04234"/>
    </source>
</evidence>
<protein>
    <submittedName>
        <fullName evidence="9">Copper resistance protein CopC</fullName>
    </submittedName>
</protein>
<feature type="chain" id="PRO_5046291992" evidence="7">
    <location>
        <begin position="31"/>
        <end position="191"/>
    </location>
</feature>
<dbReference type="PANTHER" id="PTHR34820">
    <property type="entry name" value="INNER MEMBRANE PROTEIN YEBZ"/>
    <property type="match status" value="1"/>
</dbReference>
<evidence type="ECO:0000256" key="7">
    <source>
        <dbReference type="SAM" id="SignalP"/>
    </source>
</evidence>
<feature type="signal peptide" evidence="7">
    <location>
        <begin position="1"/>
        <end position="30"/>
    </location>
</feature>
<evidence type="ECO:0000256" key="6">
    <source>
        <dbReference type="SAM" id="Phobius"/>
    </source>
</evidence>
<evidence type="ECO:0000256" key="4">
    <source>
        <dbReference type="ARBA" id="ARBA00023008"/>
    </source>
</evidence>
<keyword evidence="6" id="KW-1133">Transmembrane helix</keyword>
<feature type="domain" description="CopC" evidence="8">
    <location>
        <begin position="31"/>
        <end position="124"/>
    </location>
</feature>
<evidence type="ECO:0000313" key="10">
    <source>
        <dbReference type="Proteomes" id="UP000523795"/>
    </source>
</evidence>
<accession>A0ABX1JPR1</accession>
<feature type="transmembrane region" description="Helical" evidence="6">
    <location>
        <begin position="160"/>
        <end position="182"/>
    </location>
</feature>
<dbReference type="Pfam" id="PF04234">
    <property type="entry name" value="CopC"/>
    <property type="match status" value="1"/>
</dbReference>
<evidence type="ECO:0000256" key="1">
    <source>
        <dbReference type="ARBA" id="ARBA00004196"/>
    </source>
</evidence>
<feature type="region of interest" description="Disordered" evidence="5">
    <location>
        <begin position="127"/>
        <end position="152"/>
    </location>
</feature>
<dbReference type="InterPro" id="IPR032694">
    <property type="entry name" value="CopC/D"/>
</dbReference>
<organism evidence="9 10">
    <name type="scientific">Arthrobacter deserti</name>
    <dbReference type="NCBI Taxonomy" id="1742687"/>
    <lineage>
        <taxon>Bacteria</taxon>
        <taxon>Bacillati</taxon>
        <taxon>Actinomycetota</taxon>
        <taxon>Actinomycetes</taxon>
        <taxon>Micrococcales</taxon>
        <taxon>Micrococcaceae</taxon>
        <taxon>Arthrobacter</taxon>
    </lineage>
</organism>
<keyword evidence="6" id="KW-0812">Transmembrane</keyword>
<keyword evidence="6" id="KW-0472">Membrane</keyword>
<dbReference type="InterPro" id="IPR014756">
    <property type="entry name" value="Ig_E-set"/>
</dbReference>
<evidence type="ECO:0000256" key="2">
    <source>
        <dbReference type="ARBA" id="ARBA00022723"/>
    </source>
</evidence>
<comment type="caution">
    <text evidence="9">The sequence shown here is derived from an EMBL/GenBank/DDBJ whole genome shotgun (WGS) entry which is preliminary data.</text>
</comment>
<dbReference type="EMBL" id="JAAZSR010000110">
    <property type="protein sequence ID" value="NKX50625.1"/>
    <property type="molecule type" value="Genomic_DNA"/>
</dbReference>
<evidence type="ECO:0000256" key="3">
    <source>
        <dbReference type="ARBA" id="ARBA00022729"/>
    </source>
</evidence>
<keyword evidence="4" id="KW-0186">Copper</keyword>